<dbReference type="EMBL" id="JAJKFW010000020">
    <property type="protein sequence ID" value="MCC9642421.1"/>
    <property type="molecule type" value="Genomic_DNA"/>
</dbReference>
<dbReference type="Proteomes" id="UP001430306">
    <property type="component" value="Unassembled WGS sequence"/>
</dbReference>
<name>A0ABS8NFU8_9BACT</name>
<evidence type="ECO:0000313" key="2">
    <source>
        <dbReference type="Proteomes" id="UP001430306"/>
    </source>
</evidence>
<keyword evidence="2" id="KW-1185">Reference proteome</keyword>
<evidence type="ECO:0000313" key="1">
    <source>
        <dbReference type="EMBL" id="MCC9642421.1"/>
    </source>
</evidence>
<gene>
    <name evidence="1" type="ORF">LOC71_09060</name>
</gene>
<dbReference type="RefSeq" id="WP_230273229.1">
    <property type="nucleotide sequence ID" value="NZ_JAJKFW010000020.1"/>
</dbReference>
<organism evidence="1 2">
    <name type="scientific">Rhodopirellula halodulae</name>
    <dbReference type="NCBI Taxonomy" id="2894198"/>
    <lineage>
        <taxon>Bacteria</taxon>
        <taxon>Pseudomonadati</taxon>
        <taxon>Planctomycetota</taxon>
        <taxon>Planctomycetia</taxon>
        <taxon>Pirellulales</taxon>
        <taxon>Pirellulaceae</taxon>
        <taxon>Rhodopirellula</taxon>
    </lineage>
</organism>
<protein>
    <submittedName>
        <fullName evidence="1">Uncharacterized protein</fullName>
    </submittedName>
</protein>
<sequence length="73" mass="7743">MSVRPVQTGQTPCVALDGEHWFQFLLISERLLISGQSFVCFVLSDPSEVVGALAGSEGFMKAAIHLAGGFQCG</sequence>
<proteinExistence type="predicted"/>
<comment type="caution">
    <text evidence="1">The sequence shown here is derived from an EMBL/GenBank/DDBJ whole genome shotgun (WGS) entry which is preliminary data.</text>
</comment>
<reference evidence="1" key="1">
    <citation type="submission" date="2021-11" db="EMBL/GenBank/DDBJ databases">
        <title>Genome sequence.</title>
        <authorList>
            <person name="Sun Q."/>
        </authorList>
    </citation>
    <scope>NUCLEOTIDE SEQUENCE</scope>
    <source>
        <strain evidence="1">JC740</strain>
    </source>
</reference>
<accession>A0ABS8NFU8</accession>